<proteinExistence type="predicted"/>
<gene>
    <name evidence="1" type="ORF">RSOLAG1IB_07120</name>
</gene>
<sequence>MSGLARSHVAPISPVEYTCIPKKEPARGYLASVSWLKSLDDNLGLINRTVISRLDLDSDLFSAISVSMQLHLALTKAWPLLFVLGTRSSRRFTSMFPPQV</sequence>
<dbReference type="Proteomes" id="UP000059188">
    <property type="component" value="Unassembled WGS sequence"/>
</dbReference>
<dbReference type="AlphaFoldDB" id="A0A0B7FE80"/>
<reference evidence="1 2" key="1">
    <citation type="submission" date="2014-11" db="EMBL/GenBank/DDBJ databases">
        <authorList>
            <person name="Wibberg Daniel"/>
        </authorList>
    </citation>
    <scope>NUCLEOTIDE SEQUENCE [LARGE SCALE GENOMIC DNA]</scope>
    <source>
        <strain evidence="1">Rhizoctonia solani AG1-IB 7/3/14</strain>
    </source>
</reference>
<keyword evidence="2" id="KW-1185">Reference proteome</keyword>
<evidence type="ECO:0000313" key="1">
    <source>
        <dbReference type="EMBL" id="CEL54517.1"/>
    </source>
</evidence>
<protein>
    <submittedName>
        <fullName evidence="1">Uncharacterized protein</fullName>
    </submittedName>
</protein>
<evidence type="ECO:0000313" key="2">
    <source>
        <dbReference type="Proteomes" id="UP000059188"/>
    </source>
</evidence>
<dbReference type="EMBL" id="LN679116">
    <property type="protein sequence ID" value="CEL54517.1"/>
    <property type="molecule type" value="Genomic_DNA"/>
</dbReference>
<name>A0A0B7FE80_THACB</name>
<accession>A0A0B7FE80</accession>
<organism evidence="1 2">
    <name type="scientific">Thanatephorus cucumeris (strain AG1-IB / isolate 7/3/14)</name>
    <name type="common">Lettuce bottom rot fungus</name>
    <name type="synonym">Rhizoctonia solani</name>
    <dbReference type="NCBI Taxonomy" id="1108050"/>
    <lineage>
        <taxon>Eukaryota</taxon>
        <taxon>Fungi</taxon>
        <taxon>Dikarya</taxon>
        <taxon>Basidiomycota</taxon>
        <taxon>Agaricomycotina</taxon>
        <taxon>Agaricomycetes</taxon>
        <taxon>Cantharellales</taxon>
        <taxon>Ceratobasidiaceae</taxon>
        <taxon>Rhizoctonia</taxon>
        <taxon>Rhizoctonia solani AG-1</taxon>
    </lineage>
</organism>